<dbReference type="AlphaFoldDB" id="A0A3B9QW24"/>
<organism evidence="4 5">
    <name type="scientific">Corynebacterium variabile</name>
    <dbReference type="NCBI Taxonomy" id="1727"/>
    <lineage>
        <taxon>Bacteria</taxon>
        <taxon>Bacillati</taxon>
        <taxon>Actinomycetota</taxon>
        <taxon>Actinomycetes</taxon>
        <taxon>Mycobacteriales</taxon>
        <taxon>Corynebacteriaceae</taxon>
        <taxon>Corynebacterium</taxon>
    </lineage>
</organism>
<name>A0A3B9QW24_9CORY</name>
<feature type="compositionally biased region" description="Low complexity" evidence="1">
    <location>
        <begin position="59"/>
        <end position="68"/>
    </location>
</feature>
<keyword evidence="2" id="KW-0732">Signal</keyword>
<evidence type="ECO:0000256" key="2">
    <source>
        <dbReference type="SAM" id="SignalP"/>
    </source>
</evidence>
<feature type="signal peptide" evidence="2">
    <location>
        <begin position="1"/>
        <end position="21"/>
    </location>
</feature>
<feature type="region of interest" description="Disordered" evidence="1">
    <location>
        <begin position="31"/>
        <end position="83"/>
    </location>
</feature>
<protein>
    <submittedName>
        <fullName evidence="4">DUF4232 domain-containing protein</fullName>
    </submittedName>
</protein>
<feature type="domain" description="DUF4232" evidence="3">
    <location>
        <begin position="73"/>
        <end position="200"/>
    </location>
</feature>
<accession>A0A3B9QW24</accession>
<sequence length="209" mass="20612">MSIRTPLSSHRTGAVTAVALAAVVVLGACSNDSSDSDNAADGATTTTPTEAALTGDAPDGSSSGSSGSDGDRCHTSDLDVSVGDPDGAAGSVYRQLIFTNSSDSDCTISGYPGVSLVAGGDTQVGAAANREDTPGEAPVITLSPGDAASADLKLSNPGVYGDQCTATPADALKIYPPDEKDSTTVTVDGLTGCTGDDAPVTLRISRLQG</sequence>
<dbReference type="Proteomes" id="UP000260925">
    <property type="component" value="Unassembled WGS sequence"/>
</dbReference>
<dbReference type="PROSITE" id="PS51257">
    <property type="entry name" value="PROKAR_LIPOPROTEIN"/>
    <property type="match status" value="1"/>
</dbReference>
<feature type="compositionally biased region" description="Low complexity" evidence="1">
    <location>
        <begin position="31"/>
        <end position="47"/>
    </location>
</feature>
<dbReference type="InterPro" id="IPR025326">
    <property type="entry name" value="DUF4232"/>
</dbReference>
<evidence type="ECO:0000313" key="5">
    <source>
        <dbReference type="Proteomes" id="UP000260925"/>
    </source>
</evidence>
<comment type="caution">
    <text evidence="4">The sequence shown here is derived from an EMBL/GenBank/DDBJ whole genome shotgun (WGS) entry which is preliminary data.</text>
</comment>
<dbReference type="EMBL" id="DMDD01000235">
    <property type="protein sequence ID" value="HAF73098.1"/>
    <property type="molecule type" value="Genomic_DNA"/>
</dbReference>
<gene>
    <name evidence="4" type="ORF">DCL06_09975</name>
</gene>
<evidence type="ECO:0000259" key="3">
    <source>
        <dbReference type="Pfam" id="PF14016"/>
    </source>
</evidence>
<feature type="chain" id="PRO_5039333508" evidence="2">
    <location>
        <begin position="22"/>
        <end position="209"/>
    </location>
</feature>
<proteinExistence type="predicted"/>
<evidence type="ECO:0000256" key="1">
    <source>
        <dbReference type="SAM" id="MobiDB-lite"/>
    </source>
</evidence>
<dbReference type="Pfam" id="PF14016">
    <property type="entry name" value="DUF4232"/>
    <property type="match status" value="1"/>
</dbReference>
<evidence type="ECO:0000313" key="4">
    <source>
        <dbReference type="EMBL" id="HAF73098.1"/>
    </source>
</evidence>
<reference evidence="4 5" key="1">
    <citation type="journal article" date="2018" name="Nat. Biotechnol.">
        <title>A standardized bacterial taxonomy based on genome phylogeny substantially revises the tree of life.</title>
        <authorList>
            <person name="Parks D.H."/>
            <person name="Chuvochina M."/>
            <person name="Waite D.W."/>
            <person name="Rinke C."/>
            <person name="Skarshewski A."/>
            <person name="Chaumeil P.A."/>
            <person name="Hugenholtz P."/>
        </authorList>
    </citation>
    <scope>NUCLEOTIDE SEQUENCE [LARGE SCALE GENOMIC DNA]</scope>
    <source>
        <strain evidence="4">UBA9851</strain>
    </source>
</reference>